<dbReference type="PANTHER" id="PTHR43340:SF1">
    <property type="entry name" value="HYPOXANTHINE PHOSPHORIBOSYLTRANSFERASE"/>
    <property type="match status" value="1"/>
</dbReference>
<gene>
    <name evidence="1" type="ORF">niasHS_010053</name>
</gene>
<dbReference type="AlphaFoldDB" id="A0ABD2IYL2"/>
<evidence type="ECO:0000313" key="2">
    <source>
        <dbReference type="Proteomes" id="UP001620645"/>
    </source>
</evidence>
<dbReference type="Proteomes" id="UP001620645">
    <property type="component" value="Unassembled WGS sequence"/>
</dbReference>
<keyword evidence="2" id="KW-1185">Reference proteome</keyword>
<dbReference type="InterPro" id="IPR050408">
    <property type="entry name" value="HGPRT"/>
</dbReference>
<sequence length="110" mass="12137">MENGNGIEKRGLVVEDGDGHPLSLFAVPNCYCADIDSVLIPNGMIHDRIRRMADEIQSAIGDRPLTLVCLLKGAYRFFTALADCLAQLRLCCASPMQEKNLLIPPSQNHR</sequence>
<reference evidence="1 2" key="1">
    <citation type="submission" date="2024-10" db="EMBL/GenBank/DDBJ databases">
        <authorList>
            <person name="Kim D."/>
        </authorList>
    </citation>
    <scope>NUCLEOTIDE SEQUENCE [LARGE SCALE GENOMIC DNA]</scope>
    <source>
        <strain evidence="1">Taebaek</strain>
    </source>
</reference>
<dbReference type="SUPFAM" id="SSF53271">
    <property type="entry name" value="PRTase-like"/>
    <property type="match status" value="1"/>
</dbReference>
<dbReference type="EMBL" id="JBICCN010000232">
    <property type="protein sequence ID" value="KAL3084984.1"/>
    <property type="molecule type" value="Genomic_DNA"/>
</dbReference>
<dbReference type="InterPro" id="IPR029057">
    <property type="entry name" value="PRTase-like"/>
</dbReference>
<comment type="caution">
    <text evidence="1">The sequence shown here is derived from an EMBL/GenBank/DDBJ whole genome shotgun (WGS) entry which is preliminary data.</text>
</comment>
<name>A0ABD2IYL2_HETSC</name>
<dbReference type="PANTHER" id="PTHR43340">
    <property type="entry name" value="HYPOXANTHINE-GUANINE PHOSPHORIBOSYLTRANSFERASE"/>
    <property type="match status" value="1"/>
</dbReference>
<evidence type="ECO:0000313" key="1">
    <source>
        <dbReference type="EMBL" id="KAL3084984.1"/>
    </source>
</evidence>
<dbReference type="Gene3D" id="3.40.50.2020">
    <property type="match status" value="1"/>
</dbReference>
<accession>A0ABD2IYL2</accession>
<organism evidence="1 2">
    <name type="scientific">Heterodera schachtii</name>
    <name type="common">Sugarbeet cyst nematode worm</name>
    <name type="synonym">Tylenchus schachtii</name>
    <dbReference type="NCBI Taxonomy" id="97005"/>
    <lineage>
        <taxon>Eukaryota</taxon>
        <taxon>Metazoa</taxon>
        <taxon>Ecdysozoa</taxon>
        <taxon>Nematoda</taxon>
        <taxon>Chromadorea</taxon>
        <taxon>Rhabditida</taxon>
        <taxon>Tylenchina</taxon>
        <taxon>Tylenchomorpha</taxon>
        <taxon>Tylenchoidea</taxon>
        <taxon>Heteroderidae</taxon>
        <taxon>Heteroderinae</taxon>
        <taxon>Heterodera</taxon>
    </lineage>
</organism>
<proteinExistence type="predicted"/>
<protein>
    <submittedName>
        <fullName evidence="1">Uncharacterized protein</fullName>
    </submittedName>
</protein>